<evidence type="ECO:0000313" key="7">
    <source>
        <dbReference type="Proteomes" id="UP000094565"/>
    </source>
</evidence>
<feature type="compositionally biased region" description="Low complexity" evidence="5">
    <location>
        <begin position="334"/>
        <end position="343"/>
    </location>
</feature>
<dbReference type="PANTHER" id="PTHR24107">
    <property type="entry name" value="YNEIN REGULATORY COMPLEX SUBUNIT 5"/>
    <property type="match status" value="1"/>
</dbReference>
<protein>
    <submittedName>
        <fullName evidence="6">BA75_01193T0</fullName>
    </submittedName>
</protein>
<keyword evidence="2" id="KW-0963">Cytoplasm</keyword>
<keyword evidence="7" id="KW-1185">Reference proteome</keyword>
<evidence type="ECO:0000256" key="5">
    <source>
        <dbReference type="SAM" id="MobiDB-lite"/>
    </source>
</evidence>
<evidence type="ECO:0000256" key="1">
    <source>
        <dbReference type="ARBA" id="ARBA00004245"/>
    </source>
</evidence>
<feature type="region of interest" description="Disordered" evidence="5">
    <location>
        <begin position="946"/>
        <end position="971"/>
    </location>
</feature>
<evidence type="ECO:0000256" key="3">
    <source>
        <dbReference type="ARBA" id="ARBA00023212"/>
    </source>
</evidence>
<reference evidence="6 7" key="1">
    <citation type="submission" date="2016-02" db="EMBL/GenBank/DDBJ databases">
        <title>Comparative genomic and transcriptomic foundation for Pichia pastoris.</title>
        <authorList>
            <person name="Love K.R."/>
            <person name="Shah K.A."/>
            <person name="Whittaker C.A."/>
            <person name="Wu J."/>
            <person name="Bartlett M.C."/>
            <person name="Ma D."/>
            <person name="Leeson R.L."/>
            <person name="Priest M."/>
            <person name="Young S.K."/>
            <person name="Love J.C."/>
        </authorList>
    </citation>
    <scope>NUCLEOTIDE SEQUENCE [LARGE SCALE GENOMIC DNA]</scope>
    <source>
        <strain evidence="6 7">ATCC 28485</strain>
    </source>
</reference>
<dbReference type="InterPro" id="IPR032675">
    <property type="entry name" value="LRR_dom_sf"/>
</dbReference>
<comment type="subcellular location">
    <subcellularLocation>
        <location evidence="1">Cytoplasm</location>
        <location evidence="1">Cytoskeleton</location>
    </subcellularLocation>
</comment>
<dbReference type="GO" id="GO:0005856">
    <property type="term" value="C:cytoskeleton"/>
    <property type="evidence" value="ECO:0007669"/>
    <property type="project" value="UniProtKB-SubCell"/>
</dbReference>
<keyword evidence="4" id="KW-0175">Coiled coil</keyword>
<dbReference type="SUPFAM" id="SSF52047">
    <property type="entry name" value="RNI-like"/>
    <property type="match status" value="1"/>
</dbReference>
<feature type="compositionally biased region" description="Polar residues" evidence="5">
    <location>
        <begin position="946"/>
        <end position="956"/>
    </location>
</feature>
<dbReference type="Proteomes" id="UP000094565">
    <property type="component" value="Chromosome 1"/>
</dbReference>
<accession>A0A1B2J9K8</accession>
<feature type="compositionally biased region" description="Low complexity" evidence="5">
    <location>
        <begin position="188"/>
        <end position="204"/>
    </location>
</feature>
<feature type="region of interest" description="Disordered" evidence="5">
    <location>
        <begin position="1092"/>
        <end position="1152"/>
    </location>
</feature>
<feature type="coiled-coil region" evidence="4">
    <location>
        <begin position="1061"/>
        <end position="1091"/>
    </location>
</feature>
<dbReference type="Gene3D" id="3.80.10.10">
    <property type="entry name" value="Ribonuclease Inhibitor"/>
    <property type="match status" value="1"/>
</dbReference>
<dbReference type="PANTHER" id="PTHR24107:SF30">
    <property type="entry name" value="GLC7-INTERACTING PROTEIN 3-RELATED"/>
    <property type="match status" value="1"/>
</dbReference>
<dbReference type="EMBL" id="CP014584">
    <property type="protein sequence ID" value="ANZ74642.1"/>
    <property type="molecule type" value="Genomic_DNA"/>
</dbReference>
<dbReference type="InterPro" id="IPR052410">
    <property type="entry name" value="DRC5"/>
</dbReference>
<evidence type="ECO:0000256" key="4">
    <source>
        <dbReference type="SAM" id="Coils"/>
    </source>
</evidence>
<dbReference type="AlphaFoldDB" id="A0A1B2J9K8"/>
<gene>
    <name evidence="6" type="primary">GIP3</name>
    <name evidence="6" type="ORF">ATY40_BA7501193</name>
</gene>
<evidence type="ECO:0000313" key="6">
    <source>
        <dbReference type="EMBL" id="ANZ74642.1"/>
    </source>
</evidence>
<organism evidence="6 7">
    <name type="scientific">Komagataella pastoris</name>
    <name type="common">Yeast</name>
    <name type="synonym">Pichia pastoris</name>
    <dbReference type="NCBI Taxonomy" id="4922"/>
    <lineage>
        <taxon>Eukaryota</taxon>
        <taxon>Fungi</taxon>
        <taxon>Dikarya</taxon>
        <taxon>Ascomycota</taxon>
        <taxon>Saccharomycotina</taxon>
        <taxon>Pichiomycetes</taxon>
        <taxon>Pichiales</taxon>
        <taxon>Pichiaceae</taxon>
        <taxon>Komagataella</taxon>
    </lineage>
</organism>
<feature type="region of interest" description="Disordered" evidence="5">
    <location>
        <begin position="327"/>
        <end position="350"/>
    </location>
</feature>
<proteinExistence type="predicted"/>
<feature type="region of interest" description="Disordered" evidence="5">
    <location>
        <begin position="154"/>
        <end position="210"/>
    </location>
</feature>
<name>A0A1B2J9K8_PICPA</name>
<dbReference type="OrthoDB" id="8436363at2759"/>
<sequence length="1166" mass="129051">MSETSQNGVSNGDVDWLFRGKQGKKLAKRATDIKSSELVKKSLGLNDKAEDFAIQIPGLSTSREPIAGFTKVDSEPKSAPKGIIKSKADLASSRLDTQHDGNTRRRSLSAGTVQQFPTEPRSVPVPNRSISGGVEGLARCSSTGKKSLFSSLSSKLKASQTVTSNSTSSLDKGIFGRRKRGTEKTDRSPLSTPSTPSISTSPTSETGLTHFPRLEISEKETSEKLPNTGVLSTVSLKRVTFAVQKLQDDPQQQIPSRKPRRGNVLVPNDLVGGIPKLNIGISLSADEHSKVDERELKLAIESREKACKESEKHALEAHHTARQLAKETASYLNSSKTSKGSSSQQDPKVPLSVASAPTHVAIDSPIHQHVDYFQKQKKEPEKSEETTLELIYTRCCHLREILPIPATLKQLANKSAPLQVLKLLNPKPTLIDVLSFSDFLAITPITTVILDNVFLTHQMLKVILSSLVNSRWLEKLSLRNVPINEEGWLFLSKFLMNNKSITKLDLSQQKIKSELSKTHSRNKRNWKLLTDALSVRGGICELVINGCNLSFPDFDYLLTKGVSLSTLRLGVANAGLDLEKMNVLCHWLSQPTSTCCGIDLGFNDFSTLELVQPLIDVFTAKKATKLNFLSLNSTNLTPEIANKFIESLVNVDSLRFLDLSGNPKIFPKVIPTLTQYLPKYKSLRRIHFELADLSSDEVIAISSAFPDCKELIHVSFLGNPEAHDYATIATLYTAIRRSNIHTLDIEFDQIEDEELTSKIAIYMMINMQKSINKDFNLKFEDDIFFDASILTKTAEKLLNQDGSSSASEKSLLTQESKIAGFLQSTEYLQKQLHSRIDELFEKRLQGKISLEDKETLLRLCLLDNSLEKVLNLLDENRALEKVPSNINDRSSTAKTDAVASAVIQSGPILSPHLHYAESKEPGYFSATQSFDTEAPHNVVIDTTQDGLNVPVDSSTGKPVLMRRSSSYSTQGKLQEEEEGEFHKWGFFVQQQNAQLPNSDPFDDAAKLKPEENSAIGDEDNKTQLPENVSLKTPNGNAWVPISGKIPSGSQLKSALLKLKGIESIDELIERINSENQELETIYKLVSNAQREPQPELLSPSASQSNIVGQRPASANMVDSQESMNKPEVDESSSQAEPRLNPEDEEAVDKAYDKLLEEVVRDRTKTK</sequence>
<evidence type="ECO:0000256" key="2">
    <source>
        <dbReference type="ARBA" id="ARBA00022490"/>
    </source>
</evidence>
<feature type="compositionally biased region" description="Polar residues" evidence="5">
    <location>
        <begin position="160"/>
        <end position="170"/>
    </location>
</feature>
<feature type="region of interest" description="Disordered" evidence="5">
    <location>
        <begin position="71"/>
        <end position="140"/>
    </location>
</feature>
<keyword evidence="3" id="KW-0206">Cytoskeleton</keyword>